<dbReference type="PANTHER" id="PTHR43808:SF8">
    <property type="entry name" value="PEPTIDASE M20 DIMERISATION DOMAIN-CONTAINING PROTEIN"/>
    <property type="match status" value="1"/>
</dbReference>
<evidence type="ECO:0000256" key="4">
    <source>
        <dbReference type="ARBA" id="ARBA00022801"/>
    </source>
</evidence>
<dbReference type="Gene3D" id="3.40.630.10">
    <property type="entry name" value="Zn peptidases"/>
    <property type="match status" value="1"/>
</dbReference>
<organism evidence="7 8">
    <name type="scientific">Halapricum salinum</name>
    <dbReference type="NCBI Taxonomy" id="1457250"/>
    <lineage>
        <taxon>Archaea</taxon>
        <taxon>Methanobacteriati</taxon>
        <taxon>Methanobacteriota</taxon>
        <taxon>Stenosarchaea group</taxon>
        <taxon>Halobacteria</taxon>
        <taxon>Halobacteriales</taxon>
        <taxon>Haloarculaceae</taxon>
        <taxon>Halapricum</taxon>
    </lineage>
</organism>
<dbReference type="GeneID" id="39846601"/>
<dbReference type="STRING" id="1457250.GCA_000755225_02695"/>
<keyword evidence="4 7" id="KW-0378">Hydrolase</keyword>
<comment type="similarity">
    <text evidence="2">Belongs to the peptidase M20A family.</text>
</comment>
<dbReference type="CDD" id="cd08659">
    <property type="entry name" value="M20_ArgE_DapE-like"/>
    <property type="match status" value="1"/>
</dbReference>
<dbReference type="PROSITE" id="PS00759">
    <property type="entry name" value="ARGE_DAPE_CPG2_2"/>
    <property type="match status" value="1"/>
</dbReference>
<evidence type="ECO:0000259" key="6">
    <source>
        <dbReference type="Pfam" id="PF07687"/>
    </source>
</evidence>
<dbReference type="Proteomes" id="UP000296706">
    <property type="component" value="Chromosome"/>
</dbReference>
<dbReference type="InterPro" id="IPR002933">
    <property type="entry name" value="Peptidase_M20"/>
</dbReference>
<name>A0A4D6HBD3_9EURY</name>
<evidence type="ECO:0000256" key="3">
    <source>
        <dbReference type="ARBA" id="ARBA00022723"/>
    </source>
</evidence>
<dbReference type="Pfam" id="PF01546">
    <property type="entry name" value="Peptidase_M20"/>
    <property type="match status" value="1"/>
</dbReference>
<dbReference type="GO" id="GO:0016787">
    <property type="term" value="F:hydrolase activity"/>
    <property type="evidence" value="ECO:0007669"/>
    <property type="project" value="UniProtKB-KW"/>
</dbReference>
<dbReference type="InterPro" id="IPR001261">
    <property type="entry name" value="ArgE/DapE_CS"/>
</dbReference>
<dbReference type="SUPFAM" id="SSF55031">
    <property type="entry name" value="Bacterial exopeptidase dimerisation domain"/>
    <property type="match status" value="1"/>
</dbReference>
<evidence type="ECO:0000313" key="7">
    <source>
        <dbReference type="EMBL" id="QCC50067.1"/>
    </source>
</evidence>
<dbReference type="Pfam" id="PF07687">
    <property type="entry name" value="M20_dimer"/>
    <property type="match status" value="1"/>
</dbReference>
<dbReference type="InterPro" id="IPR050072">
    <property type="entry name" value="Peptidase_M20A"/>
</dbReference>
<dbReference type="GO" id="GO:0046872">
    <property type="term" value="F:metal ion binding"/>
    <property type="evidence" value="ECO:0007669"/>
    <property type="project" value="UniProtKB-KW"/>
</dbReference>
<dbReference type="InterPro" id="IPR011650">
    <property type="entry name" value="Peptidase_M20_dimer"/>
</dbReference>
<dbReference type="InterPro" id="IPR036264">
    <property type="entry name" value="Bact_exopeptidase_dim_dom"/>
</dbReference>
<dbReference type="PANTHER" id="PTHR43808">
    <property type="entry name" value="ACETYLORNITHINE DEACETYLASE"/>
    <property type="match status" value="1"/>
</dbReference>
<evidence type="ECO:0000256" key="1">
    <source>
        <dbReference type="ARBA" id="ARBA00001947"/>
    </source>
</evidence>
<evidence type="ECO:0000313" key="8">
    <source>
        <dbReference type="Proteomes" id="UP000296706"/>
    </source>
</evidence>
<keyword evidence="3" id="KW-0479">Metal-binding</keyword>
<keyword evidence="5" id="KW-0862">Zinc</keyword>
<comment type="cofactor">
    <cofactor evidence="1">
        <name>Zn(2+)</name>
        <dbReference type="ChEBI" id="CHEBI:29105"/>
    </cofactor>
</comment>
<accession>A0A4D6HBD3</accession>
<feature type="domain" description="Peptidase M20 dimerisation" evidence="6">
    <location>
        <begin position="151"/>
        <end position="254"/>
    </location>
</feature>
<keyword evidence="8" id="KW-1185">Reference proteome</keyword>
<dbReference type="SUPFAM" id="SSF53187">
    <property type="entry name" value="Zn-dependent exopeptidases"/>
    <property type="match status" value="1"/>
</dbReference>
<dbReference type="AlphaFoldDB" id="A0A4D6HBD3"/>
<dbReference type="NCBIfam" id="NF006402">
    <property type="entry name" value="PRK08651.1-5"/>
    <property type="match status" value="1"/>
</dbReference>
<dbReference type="OrthoDB" id="64254at2157"/>
<dbReference type="RefSeq" id="WP_049993511.1">
    <property type="nucleotide sequence ID" value="NZ_CP031310.1"/>
</dbReference>
<protein>
    <submittedName>
        <fullName evidence="7">M20/M25/M40 family metallo-hydrolase</fullName>
    </submittedName>
</protein>
<evidence type="ECO:0000256" key="5">
    <source>
        <dbReference type="ARBA" id="ARBA00022833"/>
    </source>
</evidence>
<sequence length="361" mass="38531">MPFDIESFHERAVSTPSHDSVAEMRSLLVETLEGEHFEPTVDGAGNVLAIRESGREGPHLVLNTHIDTVPPHVPYDRDGEVVSGRGSCDAKGPLAALLAAFFEVEPERGTLTLAITPDEETDSTGAAHLRKTLSADGYIVGEPTGLDVCTAAKGRFDGTVTVTGTSAHAAEPSSGQNAVRAAGPIMQAMETYDEKAGPGEHSQLGWPTLTPTMIEGGEVKNQVPAECTITFDRRSVPPETADGFRAGLEEHCYQWLPKGMNLRVAFSERETPFFEAFDTDPDAELVRTLADASGGEVRPFGAATEASYFAQDAPTVVFGPGVLADEEGAVAHSDREYVRLPDVHAAADALRETLRVLLGHQ</sequence>
<gene>
    <name evidence="7" type="ORF">DV733_01995</name>
</gene>
<reference evidence="7 8" key="1">
    <citation type="journal article" date="2019" name="Nat. Commun.">
        <title>A new type of DNA phosphorothioation-based antiviral system in archaea.</title>
        <authorList>
            <person name="Xiong L."/>
            <person name="Liu S."/>
            <person name="Chen S."/>
            <person name="Xiao Y."/>
            <person name="Zhu B."/>
            <person name="Gao Y."/>
            <person name="Zhang Y."/>
            <person name="Chen B."/>
            <person name="Luo J."/>
            <person name="Deng Z."/>
            <person name="Chen X."/>
            <person name="Wang L."/>
            <person name="Chen S."/>
        </authorList>
    </citation>
    <scope>NUCLEOTIDE SEQUENCE [LARGE SCALE GENOMIC DNA]</scope>
    <source>
        <strain evidence="7 8">CBA1105</strain>
    </source>
</reference>
<proteinExistence type="inferred from homology"/>
<dbReference type="KEGG" id="hsn:DV733_01995"/>
<dbReference type="Gene3D" id="3.30.70.360">
    <property type="match status" value="1"/>
</dbReference>
<dbReference type="EMBL" id="CP031310">
    <property type="protein sequence ID" value="QCC50067.1"/>
    <property type="molecule type" value="Genomic_DNA"/>
</dbReference>
<evidence type="ECO:0000256" key="2">
    <source>
        <dbReference type="ARBA" id="ARBA00006247"/>
    </source>
</evidence>